<comment type="caution">
    <text evidence="4">The sequence shown here is derived from an EMBL/GenBank/DDBJ whole genome shotgun (WGS) entry which is preliminary data.</text>
</comment>
<dbReference type="SUPFAM" id="SSF51735">
    <property type="entry name" value="NAD(P)-binding Rossmann-fold domains"/>
    <property type="match status" value="1"/>
</dbReference>
<keyword evidence="5" id="KW-1185">Reference proteome</keyword>
<dbReference type="InterPro" id="IPR050425">
    <property type="entry name" value="NAD(P)_dehydrat-like"/>
</dbReference>
<accession>A0A1Y2BMM4</accession>
<feature type="domain" description="NAD-dependent epimerase/dehydratase" evidence="3">
    <location>
        <begin position="4"/>
        <end position="250"/>
    </location>
</feature>
<dbReference type="AlphaFoldDB" id="A0A1Y2BMM4"/>
<protein>
    <submittedName>
        <fullName evidence="4">NAD(P)-binding protein</fullName>
    </submittedName>
</protein>
<reference evidence="4 5" key="1">
    <citation type="submission" date="2016-07" db="EMBL/GenBank/DDBJ databases">
        <title>Pervasive Adenine N6-methylation of Active Genes in Fungi.</title>
        <authorList>
            <consortium name="DOE Joint Genome Institute"/>
            <person name="Mondo S.J."/>
            <person name="Dannebaum R.O."/>
            <person name="Kuo R.C."/>
            <person name="Labutti K."/>
            <person name="Haridas S."/>
            <person name="Kuo A."/>
            <person name="Salamov A."/>
            <person name="Ahrendt S.R."/>
            <person name="Lipzen A."/>
            <person name="Sullivan W."/>
            <person name="Andreopoulos W.B."/>
            <person name="Clum A."/>
            <person name="Lindquist E."/>
            <person name="Daum C."/>
            <person name="Ramamoorthy G.K."/>
            <person name="Gryganskyi A."/>
            <person name="Culley D."/>
            <person name="Magnuson J.K."/>
            <person name="James T.Y."/>
            <person name="O'Malley M.A."/>
            <person name="Stajich J.E."/>
            <person name="Spatafora J.W."/>
            <person name="Visel A."/>
            <person name="Grigoriev I.V."/>
        </authorList>
    </citation>
    <scope>NUCLEOTIDE SEQUENCE [LARGE SCALE GENOMIC DNA]</scope>
    <source>
        <strain evidence="4 5">JEL800</strain>
    </source>
</reference>
<evidence type="ECO:0000313" key="5">
    <source>
        <dbReference type="Proteomes" id="UP000193642"/>
    </source>
</evidence>
<name>A0A1Y2BMM4_9FUNG</name>
<keyword evidence="1" id="KW-0560">Oxidoreductase</keyword>
<dbReference type="STRING" id="329046.A0A1Y2BMM4"/>
<sequence length="340" mass="36691">MSLVLVTGASGYIGNHIVTQFLSKGYRVRGTVRDPSNKVKCGHLHALIAAGKPLELVAADLLQAEDWPAAIQGVDYVVHSASPFIIDVSEADAEQRLIKPAVDGTTNVLKVALATKSVKKIVLTSSIAAIMEGRPDLEQQILGPNKKITAEEWTDVNHASPYPRSKTLAEKAAWALINSAETNPRNIPMTTIHPGFVTGPTLCGNDGTSISTCIKFMERAVPLIPYMNFPAVDVRDVADMHVGAVEVGESDGKRLIAVGENLWFHEWAQYLAKEFNPLGFKVPTAIMPNALAWVVSFVRPDVKALVPILGKTLGITFTPMSKSIVDMGHSLVQLGLVTKK</sequence>
<evidence type="ECO:0000259" key="3">
    <source>
        <dbReference type="Pfam" id="PF01370"/>
    </source>
</evidence>
<dbReference type="Pfam" id="PF01370">
    <property type="entry name" value="Epimerase"/>
    <property type="match status" value="1"/>
</dbReference>
<dbReference type="PANTHER" id="PTHR10366:SF564">
    <property type="entry name" value="STEROL-4-ALPHA-CARBOXYLATE 3-DEHYDROGENASE, DECARBOXYLATING"/>
    <property type="match status" value="1"/>
</dbReference>
<dbReference type="OrthoDB" id="2735536at2759"/>
<dbReference type="PANTHER" id="PTHR10366">
    <property type="entry name" value="NAD DEPENDENT EPIMERASE/DEHYDRATASE"/>
    <property type="match status" value="1"/>
</dbReference>
<dbReference type="InterPro" id="IPR036291">
    <property type="entry name" value="NAD(P)-bd_dom_sf"/>
</dbReference>
<dbReference type="InterPro" id="IPR001509">
    <property type="entry name" value="Epimerase_deHydtase"/>
</dbReference>
<comment type="similarity">
    <text evidence="2">Belongs to the NAD(P)-dependent epimerase/dehydratase family. Dihydroflavonol-4-reductase subfamily.</text>
</comment>
<dbReference type="Gene3D" id="3.40.50.720">
    <property type="entry name" value="NAD(P)-binding Rossmann-like Domain"/>
    <property type="match status" value="1"/>
</dbReference>
<gene>
    <name evidence="4" type="ORF">BCR33DRAFT_722466</name>
</gene>
<evidence type="ECO:0000313" key="4">
    <source>
        <dbReference type="EMBL" id="ORY35993.1"/>
    </source>
</evidence>
<dbReference type="FunFam" id="3.40.50.720:FF:000336">
    <property type="entry name" value="Aldehyde reductase"/>
    <property type="match status" value="1"/>
</dbReference>
<dbReference type="Proteomes" id="UP000193642">
    <property type="component" value="Unassembled WGS sequence"/>
</dbReference>
<dbReference type="EMBL" id="MCGO01000059">
    <property type="protein sequence ID" value="ORY35993.1"/>
    <property type="molecule type" value="Genomic_DNA"/>
</dbReference>
<dbReference type="GO" id="GO:0016616">
    <property type="term" value="F:oxidoreductase activity, acting on the CH-OH group of donors, NAD or NADP as acceptor"/>
    <property type="evidence" value="ECO:0007669"/>
    <property type="project" value="TreeGrafter"/>
</dbReference>
<evidence type="ECO:0000256" key="1">
    <source>
        <dbReference type="ARBA" id="ARBA00023002"/>
    </source>
</evidence>
<proteinExistence type="inferred from homology"/>
<evidence type="ECO:0000256" key="2">
    <source>
        <dbReference type="ARBA" id="ARBA00023445"/>
    </source>
</evidence>
<organism evidence="4 5">
    <name type="scientific">Rhizoclosmatium globosum</name>
    <dbReference type="NCBI Taxonomy" id="329046"/>
    <lineage>
        <taxon>Eukaryota</taxon>
        <taxon>Fungi</taxon>
        <taxon>Fungi incertae sedis</taxon>
        <taxon>Chytridiomycota</taxon>
        <taxon>Chytridiomycota incertae sedis</taxon>
        <taxon>Chytridiomycetes</taxon>
        <taxon>Chytridiales</taxon>
        <taxon>Chytriomycetaceae</taxon>
        <taxon>Rhizoclosmatium</taxon>
    </lineage>
</organism>